<dbReference type="Gene3D" id="2.170.130.10">
    <property type="entry name" value="TonB-dependent receptor, plug domain"/>
    <property type="match status" value="1"/>
</dbReference>
<comment type="similarity">
    <text evidence="8 9">Belongs to the TonB-dependent receptor family.</text>
</comment>
<keyword evidence="3 8" id="KW-1134">Transmembrane beta strand</keyword>
<evidence type="ECO:0000313" key="14">
    <source>
        <dbReference type="Proteomes" id="UP000065261"/>
    </source>
</evidence>
<feature type="domain" description="TonB-dependent receptor plug" evidence="12">
    <location>
        <begin position="58"/>
        <end position="177"/>
    </location>
</feature>
<evidence type="ECO:0000256" key="4">
    <source>
        <dbReference type="ARBA" id="ARBA00022692"/>
    </source>
</evidence>
<keyword evidence="4 8" id="KW-0812">Transmembrane</keyword>
<dbReference type="PANTHER" id="PTHR47234:SF3">
    <property type="entry name" value="SECRETIN_TONB SHORT N-TERMINAL DOMAIN-CONTAINING PROTEIN"/>
    <property type="match status" value="1"/>
</dbReference>
<dbReference type="InterPro" id="IPR000531">
    <property type="entry name" value="Beta-barrel_TonB"/>
</dbReference>
<feature type="signal peptide" evidence="10">
    <location>
        <begin position="1"/>
        <end position="27"/>
    </location>
</feature>
<dbReference type="InterPro" id="IPR012910">
    <property type="entry name" value="Plug_dom"/>
</dbReference>
<dbReference type="InterPro" id="IPR037066">
    <property type="entry name" value="Plug_dom_sf"/>
</dbReference>
<evidence type="ECO:0000256" key="10">
    <source>
        <dbReference type="SAM" id="SignalP"/>
    </source>
</evidence>
<dbReference type="RefSeq" id="WP_208855505.1">
    <property type="nucleotide sequence ID" value="NZ_CP011034.1"/>
</dbReference>
<evidence type="ECO:0000256" key="5">
    <source>
        <dbReference type="ARBA" id="ARBA00023077"/>
    </source>
</evidence>
<evidence type="ECO:0000256" key="8">
    <source>
        <dbReference type="PROSITE-ProRule" id="PRU01360"/>
    </source>
</evidence>
<dbReference type="KEGG" id="ptn:PTRA_a1860"/>
<feature type="chain" id="PRO_5006831534" evidence="10">
    <location>
        <begin position="28"/>
        <end position="851"/>
    </location>
</feature>
<evidence type="ECO:0000256" key="3">
    <source>
        <dbReference type="ARBA" id="ARBA00022452"/>
    </source>
</evidence>
<keyword evidence="7 8" id="KW-0998">Cell outer membrane</keyword>
<dbReference type="Gene3D" id="2.40.170.20">
    <property type="entry name" value="TonB-dependent receptor, beta-barrel domain"/>
    <property type="match status" value="1"/>
</dbReference>
<evidence type="ECO:0000259" key="11">
    <source>
        <dbReference type="Pfam" id="PF00593"/>
    </source>
</evidence>
<dbReference type="PATRIC" id="fig|1315283.4.peg.1605"/>
<keyword evidence="10" id="KW-0732">Signal</keyword>
<dbReference type="Proteomes" id="UP000065261">
    <property type="component" value="Chromosome I"/>
</dbReference>
<protein>
    <submittedName>
        <fullName evidence="13">Iron complex outermembrane recepter protein</fullName>
    </submittedName>
</protein>
<dbReference type="PANTHER" id="PTHR47234">
    <property type="match status" value="1"/>
</dbReference>
<sequence>MINTSKLCKVTIAIGLALGTSALSVQATETQSAATVKATAVEKIQIIGSRVSSRTSTESTSPIDIIASETLSKGGFTELGQSLQATAPSFNFSRTQVSDGADLFRPATLRGMQPDQTLVLVNGKRRHNQAIFGIFNTVGGGAAGTDMNAIPLTALKNVQVLRDGAAAQYGSDAIAGVINLSLKDTTDVTSGFIQAGTTKQGDGDTLTLGLNTGFDLSNDGGFINLSLEYRNADGTNRAQRDTGGSSSVAPGTLSQNVRWKQGNADAEFKTLFYNMMLPVGELELYSFGGYSKRTALGNGFYRYFNEAAKNVPQVYPDGFLPQIDNESEDKSIAIGVKGDISSLWAFDVSAVYGENGYDFYSANTINPSYAAEYLTNNPSATDSEIAANAGKKSGYSGGYRFDQLTFNADVSGEVDVNLRNELYVSFGVEYREENYQIVNGEQASYACGASNQNSPFPSVIDPNVFATCGFEAFNGISPAAARKEGRDSYAVYIDVENQLNNNWLVGAALRYEDFSNSGDDLIWKLSSRYEVTSDFSVRGSVSTGFRAPSLQQSAYTAYTTNIGEGGELERSFTANAGSAFPRALGVDELKLETSESIGLGFVFNASDEVSITLDAYHTEIKDRISGTGFLTAADVAFSPEASEALAASGAVSVNYFSNAVDLTTKGVDLIVTYQTTVNEGEFAITFAGNINDTEIDRVNTREGIPASVTLDKNNRDFITDSQPSERATLSFDYDKGPWSTLIRANYFGETEVSLFGANHINLPGTLSPTGAFKPTSVVEAATLIDVNVDYQVSSAFTISMGVNNLFDVTPDELGDDEVLQFISQQAFRYPLRAVPYGFDGMSYYARVGFVF</sequence>
<dbReference type="InterPro" id="IPR036942">
    <property type="entry name" value="Beta-barrel_TonB_sf"/>
</dbReference>
<accession>A0A0U2NGU9</accession>
<reference evidence="13 14" key="1">
    <citation type="submission" date="2015-03" db="EMBL/GenBank/DDBJ databases">
        <authorList>
            <person name="Murphy D."/>
        </authorList>
    </citation>
    <scope>NUCLEOTIDE SEQUENCE [LARGE SCALE GENOMIC DNA]</scope>
    <source>
        <strain evidence="13 14">KMM 520</strain>
    </source>
</reference>
<evidence type="ECO:0000256" key="9">
    <source>
        <dbReference type="RuleBase" id="RU003357"/>
    </source>
</evidence>
<evidence type="ECO:0000259" key="12">
    <source>
        <dbReference type="Pfam" id="PF07715"/>
    </source>
</evidence>
<dbReference type="Pfam" id="PF00593">
    <property type="entry name" value="TonB_dep_Rec_b-barrel"/>
    <property type="match status" value="1"/>
</dbReference>
<dbReference type="Pfam" id="PF07715">
    <property type="entry name" value="Plug"/>
    <property type="match status" value="1"/>
</dbReference>
<dbReference type="PROSITE" id="PS52016">
    <property type="entry name" value="TONB_DEPENDENT_REC_3"/>
    <property type="match status" value="1"/>
</dbReference>
<dbReference type="AlphaFoldDB" id="A0A0U2NGU9"/>
<evidence type="ECO:0000256" key="7">
    <source>
        <dbReference type="ARBA" id="ARBA00023237"/>
    </source>
</evidence>
<evidence type="ECO:0000256" key="6">
    <source>
        <dbReference type="ARBA" id="ARBA00023136"/>
    </source>
</evidence>
<name>A0A0U2NGU9_9GAMM</name>
<comment type="subcellular location">
    <subcellularLocation>
        <location evidence="1 8">Cell outer membrane</location>
        <topology evidence="1 8">Multi-pass membrane protein</topology>
    </subcellularLocation>
</comment>
<keyword evidence="5 9" id="KW-0798">TonB box</keyword>
<evidence type="ECO:0000256" key="2">
    <source>
        <dbReference type="ARBA" id="ARBA00022448"/>
    </source>
</evidence>
<evidence type="ECO:0000313" key="13">
    <source>
        <dbReference type="EMBL" id="ALS33011.1"/>
    </source>
</evidence>
<gene>
    <name evidence="13" type="ORF">PTRA_a1860</name>
</gene>
<feature type="domain" description="TonB-dependent receptor-like beta-barrel" evidence="11">
    <location>
        <begin position="285"/>
        <end position="805"/>
    </location>
</feature>
<dbReference type="GO" id="GO:0009279">
    <property type="term" value="C:cell outer membrane"/>
    <property type="evidence" value="ECO:0007669"/>
    <property type="project" value="UniProtKB-SubCell"/>
</dbReference>
<keyword evidence="6 8" id="KW-0472">Membrane</keyword>
<organism evidence="13">
    <name type="scientific">Pseudoalteromonas translucida KMM 520</name>
    <dbReference type="NCBI Taxonomy" id="1315283"/>
    <lineage>
        <taxon>Bacteria</taxon>
        <taxon>Pseudomonadati</taxon>
        <taxon>Pseudomonadota</taxon>
        <taxon>Gammaproteobacteria</taxon>
        <taxon>Alteromonadales</taxon>
        <taxon>Pseudoalteromonadaceae</taxon>
        <taxon>Pseudoalteromonas</taxon>
    </lineage>
</organism>
<evidence type="ECO:0000256" key="1">
    <source>
        <dbReference type="ARBA" id="ARBA00004571"/>
    </source>
</evidence>
<proteinExistence type="inferred from homology"/>
<keyword evidence="2 8" id="KW-0813">Transport</keyword>
<dbReference type="InterPro" id="IPR039426">
    <property type="entry name" value="TonB-dep_rcpt-like"/>
</dbReference>
<dbReference type="EMBL" id="CP011034">
    <property type="protein sequence ID" value="ALS33011.1"/>
    <property type="molecule type" value="Genomic_DNA"/>
</dbReference>
<dbReference type="SUPFAM" id="SSF56935">
    <property type="entry name" value="Porins"/>
    <property type="match status" value="1"/>
</dbReference>